<evidence type="ECO:0000313" key="2">
    <source>
        <dbReference type="Proteomes" id="UP001054945"/>
    </source>
</evidence>
<reference evidence="1 2" key="1">
    <citation type="submission" date="2021-06" db="EMBL/GenBank/DDBJ databases">
        <title>Caerostris extrusa draft genome.</title>
        <authorList>
            <person name="Kono N."/>
            <person name="Arakawa K."/>
        </authorList>
    </citation>
    <scope>NUCLEOTIDE SEQUENCE [LARGE SCALE GENOMIC DNA]</scope>
</reference>
<comment type="caution">
    <text evidence="1">The sequence shown here is derived from an EMBL/GenBank/DDBJ whole genome shotgun (WGS) entry which is preliminary data.</text>
</comment>
<evidence type="ECO:0000313" key="1">
    <source>
        <dbReference type="EMBL" id="GIX78606.1"/>
    </source>
</evidence>
<dbReference type="Proteomes" id="UP001054945">
    <property type="component" value="Unassembled WGS sequence"/>
</dbReference>
<keyword evidence="2" id="KW-1185">Reference proteome</keyword>
<accession>A0AAV4N3E1</accession>
<dbReference type="AlphaFoldDB" id="A0AAV4N3E1"/>
<protein>
    <submittedName>
        <fullName evidence="1">Uncharacterized protein</fullName>
    </submittedName>
</protein>
<name>A0AAV4N3E1_CAEEX</name>
<sequence>MSQGRHQKQWKDNRFLSPFTWTRTSDGSSMSIFLLCSRIPLAATGTDAFGFGKRCVPLFVVFFRETGVIHVGRLLRYACFVSATQDDDTKKKKIKS</sequence>
<gene>
    <name evidence="1" type="ORF">CEXT_323091</name>
</gene>
<organism evidence="1 2">
    <name type="scientific">Caerostris extrusa</name>
    <name type="common">Bark spider</name>
    <name type="synonym">Caerostris bankana</name>
    <dbReference type="NCBI Taxonomy" id="172846"/>
    <lineage>
        <taxon>Eukaryota</taxon>
        <taxon>Metazoa</taxon>
        <taxon>Ecdysozoa</taxon>
        <taxon>Arthropoda</taxon>
        <taxon>Chelicerata</taxon>
        <taxon>Arachnida</taxon>
        <taxon>Araneae</taxon>
        <taxon>Araneomorphae</taxon>
        <taxon>Entelegynae</taxon>
        <taxon>Araneoidea</taxon>
        <taxon>Araneidae</taxon>
        <taxon>Caerostris</taxon>
    </lineage>
</organism>
<proteinExistence type="predicted"/>
<dbReference type="EMBL" id="BPLR01020429">
    <property type="protein sequence ID" value="GIX78606.1"/>
    <property type="molecule type" value="Genomic_DNA"/>
</dbReference>